<dbReference type="Proteomes" id="UP000807825">
    <property type="component" value="Unassembled WGS sequence"/>
</dbReference>
<evidence type="ECO:0000313" key="2">
    <source>
        <dbReference type="Proteomes" id="UP000807825"/>
    </source>
</evidence>
<evidence type="ECO:0000313" key="1">
    <source>
        <dbReference type="EMBL" id="MBI5251558.1"/>
    </source>
</evidence>
<protein>
    <submittedName>
        <fullName evidence="1">Uncharacterized protein</fullName>
    </submittedName>
</protein>
<dbReference type="EMBL" id="JACRDE010000494">
    <property type="protein sequence ID" value="MBI5251558.1"/>
    <property type="molecule type" value="Genomic_DNA"/>
</dbReference>
<name>A0A9D6V464_9BACT</name>
<accession>A0A9D6V464</accession>
<organism evidence="1 2">
    <name type="scientific">Desulfomonile tiedjei</name>
    <dbReference type="NCBI Taxonomy" id="2358"/>
    <lineage>
        <taxon>Bacteria</taxon>
        <taxon>Pseudomonadati</taxon>
        <taxon>Thermodesulfobacteriota</taxon>
        <taxon>Desulfomonilia</taxon>
        <taxon>Desulfomonilales</taxon>
        <taxon>Desulfomonilaceae</taxon>
        <taxon>Desulfomonile</taxon>
    </lineage>
</organism>
<proteinExistence type="predicted"/>
<gene>
    <name evidence="1" type="ORF">HY912_18870</name>
</gene>
<comment type="caution">
    <text evidence="1">The sequence shown here is derived from an EMBL/GenBank/DDBJ whole genome shotgun (WGS) entry which is preliminary data.</text>
</comment>
<reference evidence="1" key="1">
    <citation type="submission" date="2020-07" db="EMBL/GenBank/DDBJ databases">
        <title>Huge and variable diversity of episymbiotic CPR bacteria and DPANN archaea in groundwater ecosystems.</title>
        <authorList>
            <person name="He C.Y."/>
            <person name="Keren R."/>
            <person name="Whittaker M."/>
            <person name="Farag I.F."/>
            <person name="Doudna J."/>
            <person name="Cate J.H.D."/>
            <person name="Banfield J.F."/>
        </authorList>
    </citation>
    <scope>NUCLEOTIDE SEQUENCE</scope>
    <source>
        <strain evidence="1">NC_groundwater_1664_Pr3_B-0.1um_52_9</strain>
    </source>
</reference>
<sequence>MITDIGAPRRRCLGKATDMADEMISTTFILDEHTVVADEPCSSATLIAQFSDGYFALTITSGGSLVLGFEGESPTSIRMRDLHDLVRLKQGDTLQ</sequence>
<dbReference type="AlphaFoldDB" id="A0A9D6V464"/>